<feature type="region of interest" description="Disordered" evidence="7">
    <location>
        <begin position="33"/>
        <end position="109"/>
    </location>
</feature>
<dbReference type="PANTHER" id="PTHR12628">
    <property type="entry name" value="POLYCOMB-LIKE TRANSCRIPTION FACTOR"/>
    <property type="match status" value="1"/>
</dbReference>
<dbReference type="STRING" id="2070753.A0A3A2ZT22"/>
<gene>
    <name evidence="9" type="ORF">PHISCL_01371</name>
</gene>
<evidence type="ECO:0000256" key="2">
    <source>
        <dbReference type="ARBA" id="ARBA00022723"/>
    </source>
</evidence>
<keyword evidence="10" id="KW-1185">Reference proteome</keyword>
<dbReference type="GO" id="GO:0003682">
    <property type="term" value="F:chromatin binding"/>
    <property type="evidence" value="ECO:0007669"/>
    <property type="project" value="TreeGrafter"/>
</dbReference>
<dbReference type="Pfam" id="PF00628">
    <property type="entry name" value="PHD"/>
    <property type="match status" value="1"/>
</dbReference>
<dbReference type="InterPro" id="IPR001965">
    <property type="entry name" value="Znf_PHD"/>
</dbReference>
<dbReference type="InterPro" id="IPR013083">
    <property type="entry name" value="Znf_RING/FYVE/PHD"/>
</dbReference>
<dbReference type="GO" id="GO:0003677">
    <property type="term" value="F:DNA binding"/>
    <property type="evidence" value="ECO:0007669"/>
    <property type="project" value="TreeGrafter"/>
</dbReference>
<dbReference type="CDD" id="cd15502">
    <property type="entry name" value="PHD_Phf1p_Phf2p_like"/>
    <property type="match status" value="1"/>
</dbReference>
<evidence type="ECO:0000256" key="3">
    <source>
        <dbReference type="ARBA" id="ARBA00022771"/>
    </source>
</evidence>
<keyword evidence="4" id="KW-0862">Zinc</keyword>
<accession>A0A3A2ZT22</accession>
<feature type="compositionally biased region" description="Polar residues" evidence="7">
    <location>
        <begin position="288"/>
        <end position="305"/>
    </location>
</feature>
<dbReference type="Proteomes" id="UP000266188">
    <property type="component" value="Unassembled WGS sequence"/>
</dbReference>
<feature type="compositionally biased region" description="Basic residues" evidence="7">
    <location>
        <begin position="226"/>
        <end position="243"/>
    </location>
</feature>
<dbReference type="SMART" id="SM00249">
    <property type="entry name" value="PHD"/>
    <property type="match status" value="1"/>
</dbReference>
<dbReference type="OrthoDB" id="5863171at2759"/>
<dbReference type="GO" id="GO:0005634">
    <property type="term" value="C:nucleus"/>
    <property type="evidence" value="ECO:0007669"/>
    <property type="project" value="UniProtKB-SubCell"/>
</dbReference>
<evidence type="ECO:0000256" key="6">
    <source>
        <dbReference type="PROSITE-ProRule" id="PRU00146"/>
    </source>
</evidence>
<dbReference type="SUPFAM" id="SSF57903">
    <property type="entry name" value="FYVE/PHD zinc finger"/>
    <property type="match status" value="1"/>
</dbReference>
<dbReference type="GO" id="GO:0008270">
    <property type="term" value="F:zinc ion binding"/>
    <property type="evidence" value="ECO:0007669"/>
    <property type="project" value="UniProtKB-KW"/>
</dbReference>
<feature type="region of interest" description="Disordered" evidence="7">
    <location>
        <begin position="201"/>
        <end position="305"/>
    </location>
</feature>
<dbReference type="EMBL" id="MVGC01000025">
    <property type="protein sequence ID" value="RJE26302.1"/>
    <property type="molecule type" value="Genomic_DNA"/>
</dbReference>
<dbReference type="InterPro" id="IPR019787">
    <property type="entry name" value="Znf_PHD-finger"/>
</dbReference>
<dbReference type="PROSITE" id="PS50016">
    <property type="entry name" value="ZF_PHD_2"/>
    <property type="match status" value="1"/>
</dbReference>
<comment type="caution">
    <text evidence="9">The sequence shown here is derived from an EMBL/GenBank/DDBJ whole genome shotgun (WGS) entry which is preliminary data.</text>
</comment>
<dbReference type="PANTHER" id="PTHR12628:SF10">
    <property type="entry name" value="HOMEOBOX DOMAIN-CONTAINING PROTEIN"/>
    <property type="match status" value="1"/>
</dbReference>
<evidence type="ECO:0000259" key="8">
    <source>
        <dbReference type="PROSITE" id="PS50016"/>
    </source>
</evidence>
<feature type="compositionally biased region" description="Polar residues" evidence="7">
    <location>
        <begin position="474"/>
        <end position="516"/>
    </location>
</feature>
<dbReference type="AlphaFoldDB" id="A0A3A2ZT22"/>
<feature type="compositionally biased region" description="Polar residues" evidence="7">
    <location>
        <begin position="98"/>
        <end position="109"/>
    </location>
</feature>
<sequence length="598" mass="64354">MRFSSAFIELPTPPFGLLNATMTSDLPQAMPSISIAEKAPTALQAPSRENIPSSEPASIDPKPVETPSAPLPQIQPQLPDRASIVQASSSGTAAAVQSDKQANSIPLGNTFSEQITPTLAAQKPVEALPTPVPQVQSHPQNSAPIVQTLSATASAAELRDIPNGPPVSEKGNSSLSELLPIAPRPINGQSTSLPQVQPQLQVTAPRTQTAAPEVPVKQKKTPFAPRQRKSATKTKRGRKRRRGHDSDNEVIRAGDSSSDESDIAPSATQTKSGRQINRPSLYVPPTVSPTATKETTNSPSLTNTMAAPVAPVRKRGRAIRKRKDTNVNCVRCQRGHSPLTNAIVFCDECNKAWHQLCHDPPIDNEVVTVQEKEWLCGRCRPVPIKLVFPSIVRSNPISQSRPLAPPVQPPLPTVQVEVGGEGYSKDERRGYLSTLSHATLVDLLVTISDQNPSLPLFPANLRSLPISKFSYQSTAGVTPHSNPADTPATSSSVTQATNTHSTDQATNQNSLDQTPDSLPDPSAQKRRYEESPDESEYEEVEDHRLYPRAGNGFRLSLNIDDLDIMQEDPACPTFSYALHGPAKTRAEANEAAPVWGAA</sequence>
<comment type="subcellular location">
    <subcellularLocation>
        <location evidence="1">Nucleus</location>
    </subcellularLocation>
</comment>
<feature type="domain" description="PHD-type" evidence="8">
    <location>
        <begin position="326"/>
        <end position="382"/>
    </location>
</feature>
<feature type="region of interest" description="Disordered" evidence="7">
    <location>
        <begin position="474"/>
        <end position="544"/>
    </location>
</feature>
<keyword evidence="5" id="KW-0539">Nucleus</keyword>
<dbReference type="InterPro" id="IPR011011">
    <property type="entry name" value="Znf_FYVE_PHD"/>
</dbReference>
<keyword evidence="2" id="KW-0479">Metal-binding</keyword>
<evidence type="ECO:0000256" key="4">
    <source>
        <dbReference type="ARBA" id="ARBA00022833"/>
    </source>
</evidence>
<feature type="compositionally biased region" description="Polar residues" evidence="7">
    <location>
        <begin position="266"/>
        <end position="278"/>
    </location>
</feature>
<evidence type="ECO:0000256" key="5">
    <source>
        <dbReference type="ARBA" id="ARBA00023242"/>
    </source>
</evidence>
<feature type="compositionally biased region" description="Polar residues" evidence="7">
    <location>
        <begin position="201"/>
        <end position="210"/>
    </location>
</feature>
<evidence type="ECO:0000313" key="10">
    <source>
        <dbReference type="Proteomes" id="UP000266188"/>
    </source>
</evidence>
<feature type="compositionally biased region" description="Acidic residues" evidence="7">
    <location>
        <begin position="531"/>
        <end position="540"/>
    </location>
</feature>
<evidence type="ECO:0000256" key="1">
    <source>
        <dbReference type="ARBA" id="ARBA00004123"/>
    </source>
</evidence>
<dbReference type="PROSITE" id="PS01359">
    <property type="entry name" value="ZF_PHD_1"/>
    <property type="match status" value="1"/>
</dbReference>
<organism evidence="9 10">
    <name type="scientific">Aspergillus sclerotialis</name>
    <dbReference type="NCBI Taxonomy" id="2070753"/>
    <lineage>
        <taxon>Eukaryota</taxon>
        <taxon>Fungi</taxon>
        <taxon>Dikarya</taxon>
        <taxon>Ascomycota</taxon>
        <taxon>Pezizomycotina</taxon>
        <taxon>Eurotiomycetes</taxon>
        <taxon>Eurotiomycetidae</taxon>
        <taxon>Eurotiales</taxon>
        <taxon>Aspergillaceae</taxon>
        <taxon>Aspergillus</taxon>
        <taxon>Aspergillus subgen. Polypaecilum</taxon>
    </lineage>
</organism>
<reference evidence="10" key="1">
    <citation type="submission" date="2017-02" db="EMBL/GenBank/DDBJ databases">
        <authorList>
            <person name="Tafer H."/>
            <person name="Lopandic K."/>
        </authorList>
    </citation>
    <scope>NUCLEOTIDE SEQUENCE [LARGE SCALE GENOMIC DNA]</scope>
    <source>
        <strain evidence="10">CBS 366.77</strain>
    </source>
</reference>
<protein>
    <submittedName>
        <fullName evidence="9">PHD finger domain protein</fullName>
    </submittedName>
</protein>
<keyword evidence="3 6" id="KW-0863">Zinc-finger</keyword>
<dbReference type="InterPro" id="IPR019786">
    <property type="entry name" value="Zinc_finger_PHD-type_CS"/>
</dbReference>
<name>A0A3A2ZT22_9EURO</name>
<dbReference type="Gene3D" id="3.30.40.10">
    <property type="entry name" value="Zinc/RING finger domain, C3HC4 (zinc finger)"/>
    <property type="match status" value="1"/>
</dbReference>
<proteinExistence type="predicted"/>
<dbReference type="GO" id="GO:0045814">
    <property type="term" value="P:negative regulation of gene expression, epigenetic"/>
    <property type="evidence" value="ECO:0007669"/>
    <property type="project" value="TreeGrafter"/>
</dbReference>
<evidence type="ECO:0000313" key="9">
    <source>
        <dbReference type="EMBL" id="RJE26302.1"/>
    </source>
</evidence>
<evidence type="ECO:0000256" key="7">
    <source>
        <dbReference type="SAM" id="MobiDB-lite"/>
    </source>
</evidence>